<dbReference type="EMBL" id="BKAG01000013">
    <property type="protein sequence ID" value="GEP42936.1"/>
    <property type="molecule type" value="Genomic_DNA"/>
</dbReference>
<reference evidence="1 2" key="1">
    <citation type="submission" date="2019-07" db="EMBL/GenBank/DDBJ databases">
        <title>Whole genome shotgun sequence of Brevifollis gellanilyticus NBRC 108608.</title>
        <authorList>
            <person name="Hosoyama A."/>
            <person name="Uohara A."/>
            <person name="Ohji S."/>
            <person name="Ichikawa N."/>
        </authorList>
    </citation>
    <scope>NUCLEOTIDE SEQUENCE [LARGE SCALE GENOMIC DNA]</scope>
    <source>
        <strain evidence="1 2">NBRC 108608</strain>
    </source>
</reference>
<gene>
    <name evidence="1" type="ORF">BGE01nite_22270</name>
</gene>
<evidence type="ECO:0000313" key="1">
    <source>
        <dbReference type="EMBL" id="GEP42936.1"/>
    </source>
</evidence>
<dbReference type="AlphaFoldDB" id="A0A512M868"/>
<organism evidence="1 2">
    <name type="scientific">Brevifollis gellanilyticus</name>
    <dbReference type="NCBI Taxonomy" id="748831"/>
    <lineage>
        <taxon>Bacteria</taxon>
        <taxon>Pseudomonadati</taxon>
        <taxon>Verrucomicrobiota</taxon>
        <taxon>Verrucomicrobiia</taxon>
        <taxon>Verrucomicrobiales</taxon>
        <taxon>Verrucomicrobiaceae</taxon>
    </lineage>
</organism>
<dbReference type="Proteomes" id="UP000321577">
    <property type="component" value="Unassembled WGS sequence"/>
</dbReference>
<sequence>MDLVRREIDCWKIEIKQKSETIPKPNLGWTGPVYPRASLALLGGA</sequence>
<keyword evidence="2" id="KW-1185">Reference proteome</keyword>
<protein>
    <submittedName>
        <fullName evidence="1">Uncharacterized protein</fullName>
    </submittedName>
</protein>
<accession>A0A512M868</accession>
<evidence type="ECO:0000313" key="2">
    <source>
        <dbReference type="Proteomes" id="UP000321577"/>
    </source>
</evidence>
<proteinExistence type="predicted"/>
<name>A0A512M868_9BACT</name>
<comment type="caution">
    <text evidence="1">The sequence shown here is derived from an EMBL/GenBank/DDBJ whole genome shotgun (WGS) entry which is preliminary data.</text>
</comment>